<feature type="compositionally biased region" description="Polar residues" evidence="3">
    <location>
        <begin position="131"/>
        <end position="169"/>
    </location>
</feature>
<evidence type="ECO:0000256" key="3">
    <source>
        <dbReference type="SAM" id="MobiDB-lite"/>
    </source>
</evidence>
<name>A0A0B4KYT2_9VIRU</name>
<dbReference type="InterPro" id="IPR001964">
    <property type="entry name" value="Luteo_VPG"/>
</dbReference>
<keyword evidence="2" id="KW-0916">Viral movement protein</keyword>
<sequence length="183" mass="20722">MEEDDHAGSQDALSELSQWLWSRPLGQHNADRDDDEEVITGQEELFLPEEQVQARHLFSQKTILREVPAEQSRSGRVYQTARHSLMEYSRPTMSIKSQWSFWSSSPRPLPKTPVPSLTSWTHTVNSIHFPQQLTNSGSQSPGRSRLQRLSSTEQNGTTLPRTNSGSSTKAMVLHRQLVLSESP</sequence>
<evidence type="ECO:0000256" key="1">
    <source>
        <dbReference type="ARBA" id="ARBA00022448"/>
    </source>
</evidence>
<evidence type="ECO:0000256" key="2">
    <source>
        <dbReference type="ARBA" id="ARBA00023031"/>
    </source>
</evidence>
<proteinExistence type="predicted"/>
<protein>
    <submittedName>
        <fullName evidence="4">Movement protein</fullName>
    </submittedName>
</protein>
<dbReference type="PRINTS" id="PR00912">
    <property type="entry name" value="LVIRUSORF5"/>
</dbReference>
<evidence type="ECO:0000313" key="4">
    <source>
        <dbReference type="EMBL" id="AHC97244.1"/>
    </source>
</evidence>
<feature type="region of interest" description="Disordered" evidence="3">
    <location>
        <begin position="131"/>
        <end position="170"/>
    </location>
</feature>
<dbReference type="Pfam" id="PF01659">
    <property type="entry name" value="Luteo_Vpg"/>
    <property type="match status" value="1"/>
</dbReference>
<organism evidence="4">
    <name type="scientific">Polerovirus IRTuYL41</name>
    <dbReference type="NCBI Taxonomy" id="1432670"/>
    <lineage>
        <taxon>Viruses</taxon>
        <taxon>Riboviria</taxon>
        <taxon>Orthornavirae</taxon>
        <taxon>Pisuviricota</taxon>
        <taxon>Pisoniviricetes</taxon>
        <taxon>Sobelivirales</taxon>
        <taxon>Solemoviridae</taxon>
        <taxon>Polerovirus</taxon>
    </lineage>
</organism>
<dbReference type="EMBL" id="KF925445">
    <property type="protein sequence ID" value="AHC97244.1"/>
    <property type="molecule type" value="Genomic_RNA"/>
</dbReference>
<accession>A0A0B4KYT2</accession>
<dbReference type="GO" id="GO:0046740">
    <property type="term" value="P:transport of virus in host, cell to cell"/>
    <property type="evidence" value="ECO:0007669"/>
    <property type="project" value="UniProtKB-KW"/>
</dbReference>
<keyword evidence="1" id="KW-0813">Transport</keyword>
<reference evidence="4" key="1">
    <citation type="submission" date="2013-12" db="EMBL/GenBank/DDBJ databases">
        <title>Complete coat protein analysis revealed three distinct poleroviruses infecting alfalfa (Medicago sativa) fields in West Iran.</title>
        <authorList>
            <person name="Pourrahim R."/>
            <person name="Farzadfar S."/>
        </authorList>
    </citation>
    <scope>NUCLEOTIDE SEQUENCE</scope>
    <source>
        <strain evidence="4">IRTuYL41</strain>
    </source>
</reference>